<dbReference type="KEGG" id="ceu:A7L45_19735"/>
<dbReference type="GeneID" id="83590256"/>
<accession>A0A1J0GMI5</accession>
<reference evidence="3" key="1">
    <citation type="journal article" date="2016" name="Front. Microbiol.">
        <title>Complete Genome Sequence of Clostridium estertheticum DSM 8809, a Microbe Identified in Spoiled Vacuum Packed Beef.</title>
        <authorList>
            <person name="Yu Z."/>
            <person name="Gunn L."/>
            <person name="Brennan E."/>
            <person name="Reid R."/>
            <person name="Wall P.G."/>
            <person name="Gaora O.P."/>
            <person name="Hurley D."/>
            <person name="Bolton D."/>
            <person name="Fanning S."/>
        </authorList>
    </citation>
    <scope>NUCLEOTIDE SEQUENCE [LARGE SCALE GENOMIC DNA]</scope>
    <source>
        <strain evidence="3">DSM 8809</strain>
    </source>
</reference>
<gene>
    <name evidence="2" type="ORF">A7L45_19735</name>
</gene>
<sequence length="68" mass="7921">MSKDQVKTYAPYERDFYDQEPSDIRSYSETDSTMLPDPVTDPIVAMNISNVEFDYTYYGGVEFVDEED</sequence>
<protein>
    <submittedName>
        <fullName evidence="2">Uncharacterized protein</fullName>
    </submittedName>
</protein>
<dbReference type="OrthoDB" id="1911092at2"/>
<dbReference type="Proteomes" id="UP000182569">
    <property type="component" value="Chromosome"/>
</dbReference>
<dbReference type="RefSeq" id="WP_071614419.1">
    <property type="nucleotide sequence ID" value="NZ_CP015756.1"/>
</dbReference>
<keyword evidence="3" id="KW-1185">Reference proteome</keyword>
<dbReference type="STRING" id="1552.A7L45_19735"/>
<dbReference type="EMBL" id="CP015756">
    <property type="protein sequence ID" value="APC42128.1"/>
    <property type="molecule type" value="Genomic_DNA"/>
</dbReference>
<proteinExistence type="predicted"/>
<feature type="compositionally biased region" description="Basic and acidic residues" evidence="1">
    <location>
        <begin position="1"/>
        <end position="28"/>
    </location>
</feature>
<evidence type="ECO:0000313" key="2">
    <source>
        <dbReference type="EMBL" id="APC42128.1"/>
    </source>
</evidence>
<evidence type="ECO:0000313" key="3">
    <source>
        <dbReference type="Proteomes" id="UP000182569"/>
    </source>
</evidence>
<name>A0A1J0GMI5_9CLOT</name>
<evidence type="ECO:0000256" key="1">
    <source>
        <dbReference type="SAM" id="MobiDB-lite"/>
    </source>
</evidence>
<feature type="region of interest" description="Disordered" evidence="1">
    <location>
        <begin position="1"/>
        <end position="35"/>
    </location>
</feature>
<organism evidence="2 3">
    <name type="scientific">Clostridium estertheticum subsp. estertheticum</name>
    <dbReference type="NCBI Taxonomy" id="1552"/>
    <lineage>
        <taxon>Bacteria</taxon>
        <taxon>Bacillati</taxon>
        <taxon>Bacillota</taxon>
        <taxon>Clostridia</taxon>
        <taxon>Eubacteriales</taxon>
        <taxon>Clostridiaceae</taxon>
        <taxon>Clostridium</taxon>
    </lineage>
</organism>
<dbReference type="AlphaFoldDB" id="A0A1J0GMI5"/>